<proteinExistence type="predicted"/>
<evidence type="ECO:0000313" key="3">
    <source>
        <dbReference type="Proteomes" id="UP000606870"/>
    </source>
</evidence>
<dbReference type="Proteomes" id="UP000606870">
    <property type="component" value="Unassembled WGS sequence"/>
</dbReference>
<dbReference type="PIRSF" id="PIRSF018688">
    <property type="entry name" value="UCP018688"/>
    <property type="match status" value="1"/>
</dbReference>
<dbReference type="InterPro" id="IPR016181">
    <property type="entry name" value="Acyl_CoA_acyltransferase"/>
</dbReference>
<keyword evidence="3" id="KW-1185">Reference proteome</keyword>
<name>A0ABR6VJJ3_9FIRM</name>
<dbReference type="Gene3D" id="3.40.630.30">
    <property type="match status" value="1"/>
</dbReference>
<dbReference type="PANTHER" id="PTHR41373:SF1">
    <property type="entry name" value="PHOSPHATIDYLGLYCEROL LYSYLTRANSFERASE C-TERMINAL DOMAIN-CONTAINING PROTEIN"/>
    <property type="match status" value="1"/>
</dbReference>
<protein>
    <submittedName>
        <fullName evidence="2">DUF2156 domain-containing protein</fullName>
    </submittedName>
</protein>
<comment type="caution">
    <text evidence="2">The sequence shown here is derived from an EMBL/GenBank/DDBJ whole genome shotgun (WGS) entry which is preliminary data.</text>
</comment>
<dbReference type="Pfam" id="PF09924">
    <property type="entry name" value="LPG_synthase_C"/>
    <property type="match status" value="1"/>
</dbReference>
<gene>
    <name evidence="2" type="ORF">H8J70_03805</name>
</gene>
<feature type="domain" description="Phosphatidylglycerol lysyltransferase C-terminal" evidence="1">
    <location>
        <begin position="20"/>
        <end position="288"/>
    </location>
</feature>
<dbReference type="EMBL" id="JACOGK010000007">
    <property type="protein sequence ID" value="MBC3536376.1"/>
    <property type="molecule type" value="Genomic_DNA"/>
</dbReference>
<sequence length="295" mass="35017">MEDKAILDDYFHQKRYEQADATFMTLFAWQYPYEIQWAEEDNVLYIRSGRGKKQFWLPPFTKKDADFVKGIARMHEWFDARGYQFLMKGVVPEAAKRIHDLCPDCYDITPDRDNYEYVYLTQDLINLSGKKFRQKKNNLNHFRNQYIGNWEYVPITEKIFGECLDAEKTWYDQHDTDGEGDEELLGERHAIETVFNNWDALQAVGGAIRMYNKIVAFSIGEMLNDDTAIIHFEKSDPTIRGLYQIINHEFVVHAWSHTTYINREEDMGIPGLRHSKESYNPHHYVEKFDVTLRQK</sequence>
<reference evidence="2 3" key="1">
    <citation type="submission" date="2020-08" db="EMBL/GenBank/DDBJ databases">
        <authorList>
            <person name="Liu C."/>
            <person name="Sun Q."/>
        </authorList>
    </citation>
    <scope>NUCLEOTIDE SEQUENCE [LARGE SCALE GENOMIC DNA]</scope>
    <source>
        <strain evidence="2 3">NSJ-59</strain>
    </source>
</reference>
<accession>A0ABR6VJJ3</accession>
<dbReference type="InterPro" id="IPR016732">
    <property type="entry name" value="UCP018688"/>
</dbReference>
<evidence type="ECO:0000259" key="1">
    <source>
        <dbReference type="Pfam" id="PF09924"/>
    </source>
</evidence>
<dbReference type="PANTHER" id="PTHR41373">
    <property type="entry name" value="DUF2156 DOMAIN-CONTAINING PROTEIN"/>
    <property type="match status" value="1"/>
</dbReference>
<organism evidence="2 3">
    <name type="scientific">Megasphaera hominis</name>
    <dbReference type="NCBI Taxonomy" id="159836"/>
    <lineage>
        <taxon>Bacteria</taxon>
        <taxon>Bacillati</taxon>
        <taxon>Bacillota</taxon>
        <taxon>Negativicutes</taxon>
        <taxon>Veillonellales</taxon>
        <taxon>Veillonellaceae</taxon>
        <taxon>Megasphaera</taxon>
    </lineage>
</organism>
<dbReference type="InterPro" id="IPR024320">
    <property type="entry name" value="LPG_synthase_C"/>
</dbReference>
<evidence type="ECO:0000313" key="2">
    <source>
        <dbReference type="EMBL" id="MBC3536376.1"/>
    </source>
</evidence>
<dbReference type="RefSeq" id="WP_186502531.1">
    <property type="nucleotide sequence ID" value="NZ_JACOGK010000007.1"/>
</dbReference>
<dbReference type="SUPFAM" id="SSF55729">
    <property type="entry name" value="Acyl-CoA N-acyltransferases (Nat)"/>
    <property type="match status" value="2"/>
</dbReference>